<sequence>MNQKKIKIFVDCHVFDGGFQGTRTYIQGLYLELIKLNKYHIYLACNDVENLKSVFGEQDNVTYLKYKSHKKYYRLLIDAPRLIKANKIDYAHFQYRVPPFKFCKYIVSIHDVLFLDYPEYFPKVNSLINKISYKYSANKSEIVLTGSNYSKERLENHFRIKNVHVQVYGVEDVFFEAYNKDEIKQEVAHRYGVNNYLIYISRHEPRKNHFLLLKSFIDLKLYENHDLVFIGDITFRDPKFDELMGSLETKIKNKIKLLNKVEFKEMILLLRGADIAIYPSIAEGFGLPPLESAAAQVPTICSNATSMAEFDFFNEEFIDPYDIEDIKTKVLKKLENQDKKRLKELAVSIKQKYNWNASAATFIKILNQDNQQ</sequence>
<dbReference type="CDD" id="cd03809">
    <property type="entry name" value="GT4_MtfB-like"/>
    <property type="match status" value="1"/>
</dbReference>
<feature type="domain" description="Glycosyltransferase subfamily 4-like N-terminal" evidence="3">
    <location>
        <begin position="21"/>
        <end position="165"/>
    </location>
</feature>
<evidence type="ECO:0000256" key="1">
    <source>
        <dbReference type="ARBA" id="ARBA00022679"/>
    </source>
</evidence>
<dbReference type="PANTHER" id="PTHR46401:SF2">
    <property type="entry name" value="GLYCOSYLTRANSFERASE WBBK-RELATED"/>
    <property type="match status" value="1"/>
</dbReference>
<dbReference type="RefSeq" id="WP_346241572.1">
    <property type="nucleotide sequence ID" value="NZ_JAZHYP010000003.1"/>
</dbReference>
<organism evidence="4 5">
    <name type="scientific">Mariniflexile soesokkakense</name>
    <dbReference type="NCBI Taxonomy" id="1343160"/>
    <lineage>
        <taxon>Bacteria</taxon>
        <taxon>Pseudomonadati</taxon>
        <taxon>Bacteroidota</taxon>
        <taxon>Flavobacteriia</taxon>
        <taxon>Flavobacteriales</taxon>
        <taxon>Flavobacteriaceae</taxon>
        <taxon>Mariniflexile</taxon>
    </lineage>
</organism>
<dbReference type="SUPFAM" id="SSF53756">
    <property type="entry name" value="UDP-Glycosyltransferase/glycogen phosphorylase"/>
    <property type="match status" value="1"/>
</dbReference>
<accession>A0ABV0AAE4</accession>
<dbReference type="InterPro" id="IPR001296">
    <property type="entry name" value="Glyco_trans_1"/>
</dbReference>
<dbReference type="InterPro" id="IPR028098">
    <property type="entry name" value="Glyco_trans_4-like_N"/>
</dbReference>
<dbReference type="Gene3D" id="3.40.50.2000">
    <property type="entry name" value="Glycogen Phosphorylase B"/>
    <property type="match status" value="2"/>
</dbReference>
<keyword evidence="5" id="KW-1185">Reference proteome</keyword>
<evidence type="ECO:0000259" key="2">
    <source>
        <dbReference type="Pfam" id="PF00534"/>
    </source>
</evidence>
<evidence type="ECO:0000313" key="5">
    <source>
        <dbReference type="Proteomes" id="UP001416393"/>
    </source>
</evidence>
<proteinExistence type="predicted"/>
<dbReference type="PANTHER" id="PTHR46401">
    <property type="entry name" value="GLYCOSYLTRANSFERASE WBBK-RELATED"/>
    <property type="match status" value="1"/>
</dbReference>
<name>A0ABV0AAE4_9FLAO</name>
<reference evidence="4 5" key="1">
    <citation type="submission" date="2024-01" db="EMBL/GenBank/DDBJ databases">
        <title>Mariniflexile litorale sp. nov., isolated from the shallow sediments of the Sea of Japan.</title>
        <authorList>
            <person name="Romanenko L."/>
            <person name="Bystritskaya E."/>
            <person name="Isaeva M."/>
        </authorList>
    </citation>
    <scope>NUCLEOTIDE SEQUENCE [LARGE SCALE GENOMIC DNA]</scope>
    <source>
        <strain evidence="4 5">KCTC 32427</strain>
    </source>
</reference>
<feature type="domain" description="Glycosyl transferase family 1" evidence="2">
    <location>
        <begin position="190"/>
        <end position="340"/>
    </location>
</feature>
<evidence type="ECO:0000259" key="3">
    <source>
        <dbReference type="Pfam" id="PF13439"/>
    </source>
</evidence>
<protein>
    <submittedName>
        <fullName evidence="4">Glycosyltransferase family 1 protein</fullName>
    </submittedName>
</protein>
<dbReference type="Pfam" id="PF13439">
    <property type="entry name" value="Glyco_transf_4"/>
    <property type="match status" value="1"/>
</dbReference>
<comment type="caution">
    <text evidence="4">The sequence shown here is derived from an EMBL/GenBank/DDBJ whole genome shotgun (WGS) entry which is preliminary data.</text>
</comment>
<gene>
    <name evidence="4" type="ORF">VP395_08775</name>
</gene>
<keyword evidence="1" id="KW-0808">Transferase</keyword>
<dbReference type="EMBL" id="JAZHYP010000003">
    <property type="protein sequence ID" value="MEN3323818.1"/>
    <property type="molecule type" value="Genomic_DNA"/>
</dbReference>
<dbReference type="Pfam" id="PF00534">
    <property type="entry name" value="Glycos_transf_1"/>
    <property type="match status" value="1"/>
</dbReference>
<dbReference type="Proteomes" id="UP001416393">
    <property type="component" value="Unassembled WGS sequence"/>
</dbReference>
<evidence type="ECO:0000313" key="4">
    <source>
        <dbReference type="EMBL" id="MEN3323818.1"/>
    </source>
</evidence>